<protein>
    <recommendedName>
        <fullName evidence="3">AIM24 family protein</fullName>
    </recommendedName>
</protein>
<sequence length="251" mass="27362">MISGIDTTVYDARTLPANDNVNAYSFSIDLNGEWFTSKGAMIAYYGNIDFSAVSAYASRASWVAARFASPLYAQEWVVASGRGKLVIGDRGNDINSYDLGDGNLTIKQTNLLAFETGLELKQSIVPGFVTLIGTGKFLASSNGPVIFVEPPFRADPEALLGWADCPSPSHHYDYNWMAHSLMSGVQMLFGRESGEERQYDFTGKGTVLLQSSEVQRHDPALLRIVEAQTQMLDAHSAGQLGHKLVARSQQA</sequence>
<dbReference type="OrthoDB" id="3459791at2"/>
<dbReference type="InterPro" id="IPR002838">
    <property type="entry name" value="AIM24"/>
</dbReference>
<keyword evidence="2" id="KW-1185">Reference proteome</keyword>
<gene>
    <name evidence="1" type="ORF">CTKZ_19180</name>
</gene>
<dbReference type="RefSeq" id="WP_124342865.1">
    <property type="nucleotide sequence ID" value="NZ_BHYL01000139.1"/>
</dbReference>
<accession>A0A401V098</accession>
<dbReference type="AlphaFoldDB" id="A0A401V098"/>
<proteinExistence type="predicted"/>
<dbReference type="PANTHER" id="PTHR38074">
    <property type="entry name" value="ALTERED INHERITANCE OF MITOCHONDRIA PROTEIN 24, MITOCHONDRIAL"/>
    <property type="match status" value="1"/>
</dbReference>
<evidence type="ECO:0000313" key="2">
    <source>
        <dbReference type="Proteomes" id="UP000288246"/>
    </source>
</evidence>
<reference evidence="1 2" key="1">
    <citation type="submission" date="2018-11" db="EMBL/GenBank/DDBJ databases">
        <title>Draft genome sequence of Cellulomonas takizawaensis strain TKZ-21.</title>
        <authorList>
            <person name="Yamamura H."/>
            <person name="Hayashi T."/>
            <person name="Hamada M."/>
            <person name="Serisawa Y."/>
            <person name="Matsuyama K."/>
            <person name="Nakagawa Y."/>
            <person name="Otoguro M."/>
            <person name="Yanagida F."/>
            <person name="Hayakawa M."/>
        </authorList>
    </citation>
    <scope>NUCLEOTIDE SEQUENCE [LARGE SCALE GENOMIC DNA]</scope>
    <source>
        <strain evidence="1 2">TKZ-21</strain>
    </source>
</reference>
<dbReference type="Gene3D" id="3.60.160.10">
    <property type="entry name" value="Mitochondrial biogenesis AIM24"/>
    <property type="match status" value="2"/>
</dbReference>
<dbReference type="PANTHER" id="PTHR38074:SF1">
    <property type="entry name" value="ALTERED INHERITANCE OF MITOCHONDRIA PROTEIN 24, MITOCHONDRIAL"/>
    <property type="match status" value="1"/>
</dbReference>
<comment type="caution">
    <text evidence="1">The sequence shown here is derived from an EMBL/GenBank/DDBJ whole genome shotgun (WGS) entry which is preliminary data.</text>
</comment>
<evidence type="ECO:0000313" key="1">
    <source>
        <dbReference type="EMBL" id="GCD20356.1"/>
    </source>
</evidence>
<organism evidence="1 2">
    <name type="scientific">Cellulomonas algicola</name>
    <dbReference type="NCBI Taxonomy" id="2071633"/>
    <lineage>
        <taxon>Bacteria</taxon>
        <taxon>Bacillati</taxon>
        <taxon>Actinomycetota</taxon>
        <taxon>Actinomycetes</taxon>
        <taxon>Micrococcales</taxon>
        <taxon>Cellulomonadaceae</taxon>
        <taxon>Cellulomonas</taxon>
    </lineage>
</organism>
<dbReference type="Proteomes" id="UP000288246">
    <property type="component" value="Unassembled WGS sequence"/>
</dbReference>
<dbReference type="Pfam" id="PF01987">
    <property type="entry name" value="AIM24"/>
    <property type="match status" value="1"/>
</dbReference>
<name>A0A401V098_9CELL</name>
<dbReference type="EMBL" id="BHYL01000139">
    <property type="protein sequence ID" value="GCD20356.1"/>
    <property type="molecule type" value="Genomic_DNA"/>
</dbReference>
<dbReference type="InterPro" id="IPR036983">
    <property type="entry name" value="AIM24_sf"/>
</dbReference>
<dbReference type="InterPro" id="IPR016031">
    <property type="entry name" value="Trp_RNA-bd_attenuator-like_dom"/>
</dbReference>
<dbReference type="SUPFAM" id="SSF51219">
    <property type="entry name" value="TRAP-like"/>
    <property type="match status" value="1"/>
</dbReference>
<evidence type="ECO:0008006" key="3">
    <source>
        <dbReference type="Google" id="ProtNLM"/>
    </source>
</evidence>